<dbReference type="Proteomes" id="UP000239462">
    <property type="component" value="Chromosome"/>
</dbReference>
<dbReference type="Pfam" id="PF00177">
    <property type="entry name" value="Ribosomal_S7"/>
    <property type="match status" value="1"/>
</dbReference>
<reference evidence="16" key="4">
    <citation type="submission" date="2020-07" db="EMBL/GenBank/DDBJ databases">
        <title>Severe corrosion of carbon steel in oil field produced water can be linked to methanogenic archaea containing a special type of NiFe hydrogenase.</title>
        <authorList>
            <person name="Lahme S."/>
            <person name="Mand J."/>
            <person name="Longwell J."/>
            <person name="Smith R."/>
            <person name="Enning D."/>
        </authorList>
    </citation>
    <scope>NUCLEOTIDE SEQUENCE</scope>
    <source>
        <strain evidence="16">MIC098Bin5</strain>
    </source>
</reference>
<dbReference type="InterPro" id="IPR023798">
    <property type="entry name" value="Ribosomal_uS7_dom"/>
</dbReference>
<evidence type="ECO:0000313" key="12">
    <source>
        <dbReference type="EMBL" id="MBA2847267.1"/>
    </source>
</evidence>
<evidence type="ECO:0000256" key="2">
    <source>
        <dbReference type="ARBA" id="ARBA00011458"/>
    </source>
</evidence>
<dbReference type="Proteomes" id="UP000742560">
    <property type="component" value="Unassembled WGS sequence"/>
</dbReference>
<dbReference type="EMBL" id="JAFBBC010000001">
    <property type="protein sequence ID" value="MBM7409408.1"/>
    <property type="molecule type" value="Genomic_DNA"/>
</dbReference>
<dbReference type="InterPro" id="IPR005716">
    <property type="entry name" value="Ribosomal_uS7_euk/arc"/>
</dbReference>
<dbReference type="SUPFAM" id="SSF47973">
    <property type="entry name" value="Ribosomal protein S7"/>
    <property type="match status" value="1"/>
</dbReference>
<dbReference type="Proteomes" id="UP000584706">
    <property type="component" value="Unassembled WGS sequence"/>
</dbReference>
<feature type="domain" description="Small ribosomal subunit protein uS7" evidence="10">
    <location>
        <begin position="24"/>
        <end position="188"/>
    </location>
</feature>
<proteinExistence type="inferred from homology"/>
<dbReference type="GeneID" id="10982942"/>
<evidence type="ECO:0000256" key="4">
    <source>
        <dbReference type="ARBA" id="ARBA00022884"/>
    </source>
</evidence>
<dbReference type="InterPro" id="IPR020606">
    <property type="entry name" value="Ribosomal_uS7_CS"/>
</dbReference>
<evidence type="ECO:0000313" key="23">
    <source>
        <dbReference type="Proteomes" id="UP000590564"/>
    </source>
</evidence>
<evidence type="ECO:0000313" key="21">
    <source>
        <dbReference type="Proteomes" id="UP000571854"/>
    </source>
</evidence>
<evidence type="ECO:0000313" key="11">
    <source>
        <dbReference type="EMBL" id="AVB76849.1"/>
    </source>
</evidence>
<dbReference type="AlphaFoldDB" id="A0A2L1CC02"/>
<protein>
    <recommendedName>
        <fullName evidence="7">Small ribosomal subunit protein uS7</fullName>
    </recommendedName>
</protein>
<evidence type="ECO:0000313" key="20">
    <source>
        <dbReference type="Proteomes" id="UP000567099"/>
    </source>
</evidence>
<dbReference type="EMBL" id="JACCQJ010000001">
    <property type="protein sequence ID" value="MBG0768963.1"/>
    <property type="molecule type" value="Genomic_DNA"/>
</dbReference>
<reference evidence="18" key="5">
    <citation type="submission" date="2021-03" db="EMBL/GenBank/DDBJ databases">
        <title>Genomic Encyclopedia of Type Strains, Phase IV (KMG-IV): sequencing the most valuable type-strain genomes for metagenomic binning, comparative biology and taxonomic classification.</title>
        <authorList>
            <person name="Goeker M."/>
        </authorList>
    </citation>
    <scope>NUCLEOTIDE SEQUENCE</scope>
    <source>
        <strain evidence="18">DSM 2771</strain>
    </source>
</reference>
<evidence type="ECO:0000256" key="6">
    <source>
        <dbReference type="ARBA" id="ARBA00023274"/>
    </source>
</evidence>
<evidence type="ECO:0000313" key="18">
    <source>
        <dbReference type="EMBL" id="MBP2219958.1"/>
    </source>
</evidence>
<comment type="function">
    <text evidence="7 9">One of the primary rRNA binding proteins, it binds directly to 16S rRNA where it nucleates assembly of the head domain of the 30S subunit. Is located at the subunit interface close to the decoding center.</text>
</comment>
<dbReference type="NCBIfam" id="TIGR01028">
    <property type="entry name" value="uS7_euk_arch"/>
    <property type="match status" value="1"/>
</dbReference>
<reference evidence="20 21" key="3">
    <citation type="submission" date="2020-07" db="EMBL/GenBank/DDBJ databases">
        <title>Genomic Encyclopedia of Type Strains, Phase IV (KMG-V): Genome sequencing to study the core and pangenomes of soil and plant-associated prokaryotes.</title>
        <authorList>
            <person name="Whitman W."/>
        </authorList>
    </citation>
    <scope>NUCLEOTIDE SEQUENCE [LARGE SCALE GENOMIC DNA]</scope>
    <source>
        <strain evidence="12 21">A5</strain>
        <strain evidence="13 20">C13</strain>
        <strain evidence="15 23">D1</strain>
        <strain evidence="14 22">DSM 7078</strain>
        <strain evidence="17">RC</strain>
    </source>
</reference>
<dbReference type="NCBIfam" id="NF003106">
    <property type="entry name" value="PRK04027.1"/>
    <property type="match status" value="1"/>
</dbReference>
<dbReference type="RefSeq" id="WP_013999728.1">
    <property type="nucleotide sequence ID" value="NZ_BAAABJ010000001.1"/>
</dbReference>
<dbReference type="Proteomes" id="UP000722095">
    <property type="component" value="Unassembled WGS sequence"/>
</dbReference>
<dbReference type="EMBL" id="JACDUJ010000001">
    <property type="protein sequence ID" value="MBA2847267.1"/>
    <property type="molecule type" value="Genomic_DNA"/>
</dbReference>
<dbReference type="EMBL" id="JACHED010000001">
    <property type="protein sequence ID" value="MBB6496637.1"/>
    <property type="molecule type" value="Genomic_DNA"/>
</dbReference>
<name>A0A2L1CC02_METMI</name>
<dbReference type="GO" id="GO:0006412">
    <property type="term" value="P:translation"/>
    <property type="evidence" value="ECO:0007669"/>
    <property type="project" value="UniProtKB-UniRule"/>
</dbReference>
<evidence type="ECO:0000313" key="15">
    <source>
        <dbReference type="EMBL" id="MBB6496637.1"/>
    </source>
</evidence>
<dbReference type="HAMAP" id="MF_00480_A">
    <property type="entry name" value="Ribosomal_uS7_A"/>
    <property type="match status" value="1"/>
</dbReference>
<evidence type="ECO:0000256" key="3">
    <source>
        <dbReference type="ARBA" id="ARBA00022730"/>
    </source>
</evidence>
<sequence>MEIKLFGKWDSETVAVKDPSLKSYISVAPVLVPHTAGRNSKKSFDKSKMNIVERLANKLMANQNNTGKKHETLAIVEEALSIIENRTKENPVQVLVDALENSGPREETTRISYGGIAFLQSVDVSPSRRLDTAFRNIALGASESAHKNKKTVAQCLADELIFASKADMQKSFAVKKKEEKERVAQSAR</sequence>
<accession>A0A2L1CC02</accession>
<dbReference type="InterPro" id="IPR000235">
    <property type="entry name" value="Ribosomal_uS7"/>
</dbReference>
<reference evidence="11" key="2">
    <citation type="submission" date="2018-02" db="EMBL/GenBank/DDBJ databases">
        <title>Complete genome sequence of the Methanococcus maripaludis type strain JJ (DSM 2067), a model for selenoprotein synthesis in Archaea.</title>
        <authorList>
            <person name="Poehlein A."/>
            <person name="Heym D."/>
            <person name="Quitzke V."/>
            <person name="Fersch J."/>
            <person name="Daniel R."/>
            <person name="Rother M."/>
        </authorList>
    </citation>
    <scope>NUCLEOTIDE SEQUENCE [LARGE SCALE GENOMIC DNA]</scope>
    <source>
        <strain evidence="11">DSM 2067</strain>
    </source>
</reference>
<evidence type="ECO:0000313" key="19">
    <source>
        <dbReference type="Proteomes" id="UP000239462"/>
    </source>
</evidence>
<gene>
    <name evidence="11" type="primary">rpsG</name>
    <name evidence="7" type="synonym">rps7</name>
    <name evidence="16" type="ORF">H0S71_03540</name>
    <name evidence="17" type="ORF">HNP85_001080</name>
    <name evidence="12" type="ORF">HNP88_001451</name>
    <name evidence="13" type="ORF">HNP94_000359</name>
    <name evidence="15" type="ORF">HNP96_000658</name>
    <name evidence="14" type="ORF">HNP97_000608</name>
    <name evidence="18" type="ORF">J2745_001465</name>
    <name evidence="11" type="ORF">MMJJ_14710</name>
</gene>
<dbReference type="EMBL" id="JACDUO010000001">
    <property type="protein sequence ID" value="MBA2863359.1"/>
    <property type="molecule type" value="Genomic_DNA"/>
</dbReference>
<keyword evidence="3 7" id="KW-0699">rRNA-binding</keyword>
<evidence type="ECO:0000313" key="14">
    <source>
        <dbReference type="EMBL" id="MBB6067118.1"/>
    </source>
</evidence>
<dbReference type="GO" id="GO:0019843">
    <property type="term" value="F:rRNA binding"/>
    <property type="evidence" value="ECO:0007669"/>
    <property type="project" value="UniProtKB-UniRule"/>
</dbReference>
<comment type="similarity">
    <text evidence="1 7 8">Belongs to the universal ribosomal protein uS7 family.</text>
</comment>
<dbReference type="Proteomes" id="UP000567099">
    <property type="component" value="Unassembled WGS sequence"/>
</dbReference>
<dbReference type="Gene3D" id="1.10.455.10">
    <property type="entry name" value="Ribosomal protein S7 domain"/>
    <property type="match status" value="1"/>
</dbReference>
<keyword evidence="5 7" id="KW-0689">Ribosomal protein</keyword>
<dbReference type="KEGG" id="mmad:MMJJ_14710"/>
<evidence type="ECO:0000256" key="7">
    <source>
        <dbReference type="HAMAP-Rule" id="MF_00480"/>
    </source>
</evidence>
<evidence type="ECO:0000313" key="13">
    <source>
        <dbReference type="EMBL" id="MBA2863359.1"/>
    </source>
</evidence>
<dbReference type="Proteomes" id="UP000714405">
    <property type="component" value="Unassembled WGS sequence"/>
</dbReference>
<keyword evidence="6 7" id="KW-0687">Ribonucleoprotein</keyword>
<dbReference type="Proteomes" id="UP000590564">
    <property type="component" value="Unassembled WGS sequence"/>
</dbReference>
<keyword evidence="4 7" id="KW-0694">RNA-binding</keyword>
<comment type="subunit">
    <text evidence="2 7 9">Part of the 30S ribosomal subunit.</text>
</comment>
<dbReference type="PROSITE" id="PS00052">
    <property type="entry name" value="RIBOSOMAL_S7"/>
    <property type="match status" value="1"/>
</dbReference>
<dbReference type="InterPro" id="IPR026018">
    <property type="entry name" value="Ribosomal_uS7_arc"/>
</dbReference>
<dbReference type="EMBL" id="CP026606">
    <property type="protein sequence ID" value="AVB76849.1"/>
    <property type="molecule type" value="Genomic_DNA"/>
</dbReference>
<evidence type="ECO:0000259" key="10">
    <source>
        <dbReference type="Pfam" id="PF00177"/>
    </source>
</evidence>
<evidence type="ECO:0000313" key="22">
    <source>
        <dbReference type="Proteomes" id="UP000584706"/>
    </source>
</evidence>
<evidence type="ECO:0000313" key="17">
    <source>
        <dbReference type="EMBL" id="MBM7409408.1"/>
    </source>
</evidence>
<dbReference type="PIRSF" id="PIRSF002122">
    <property type="entry name" value="RPS7p_RPS7a_RPS5e_RPS7o"/>
    <property type="match status" value="1"/>
</dbReference>
<dbReference type="CDD" id="cd14867">
    <property type="entry name" value="uS7_Eukaryote"/>
    <property type="match status" value="1"/>
</dbReference>
<evidence type="ECO:0000256" key="1">
    <source>
        <dbReference type="ARBA" id="ARBA00007151"/>
    </source>
</evidence>
<dbReference type="GO" id="GO:0015935">
    <property type="term" value="C:small ribosomal subunit"/>
    <property type="evidence" value="ECO:0007669"/>
    <property type="project" value="UniProtKB-UniRule"/>
</dbReference>
<evidence type="ECO:0000256" key="9">
    <source>
        <dbReference type="RuleBase" id="RU003621"/>
    </source>
</evidence>
<reference evidence="19" key="1">
    <citation type="journal article" date="2018" name="Genome Announc.">
        <title>Complete Genome Sequence of the Methanococcus maripaludis Type Strain JJ (DSM 2067), a Model for Selenoprotein Synthesis in Archaea.</title>
        <authorList>
            <person name="Poehlein A."/>
            <person name="Heym D."/>
            <person name="Quitzke V."/>
            <person name="Fersch J."/>
            <person name="Daniel R."/>
            <person name="Rother M."/>
        </authorList>
    </citation>
    <scope>NUCLEOTIDE SEQUENCE [LARGE SCALE GENOMIC DNA]</scope>
    <source>
        <strain evidence="19">DSM 2067</strain>
    </source>
</reference>
<organism evidence="11 19">
    <name type="scientific">Methanococcus maripaludis</name>
    <name type="common">Methanococcus deltae</name>
    <dbReference type="NCBI Taxonomy" id="39152"/>
    <lineage>
        <taxon>Archaea</taxon>
        <taxon>Methanobacteriati</taxon>
        <taxon>Methanobacteriota</taxon>
        <taxon>Methanomada group</taxon>
        <taxon>Methanococci</taxon>
        <taxon>Methanococcales</taxon>
        <taxon>Methanococcaceae</taxon>
        <taxon>Methanococcus</taxon>
    </lineage>
</organism>
<dbReference type="InterPro" id="IPR036823">
    <property type="entry name" value="Ribosomal_uS7_dom_sf"/>
</dbReference>
<evidence type="ECO:0000256" key="5">
    <source>
        <dbReference type="ARBA" id="ARBA00022980"/>
    </source>
</evidence>
<dbReference type="GO" id="GO:0003735">
    <property type="term" value="F:structural constituent of ribosome"/>
    <property type="evidence" value="ECO:0007669"/>
    <property type="project" value="UniProtKB-UniRule"/>
</dbReference>
<evidence type="ECO:0000256" key="8">
    <source>
        <dbReference type="RuleBase" id="RU003619"/>
    </source>
</evidence>
<dbReference type="EMBL" id="JACHIQ010000001">
    <property type="protein sequence ID" value="MBB6067118.1"/>
    <property type="molecule type" value="Genomic_DNA"/>
</dbReference>
<dbReference type="Proteomes" id="UP000571854">
    <property type="component" value="Unassembled WGS sequence"/>
</dbReference>
<dbReference type="PANTHER" id="PTHR11205">
    <property type="entry name" value="RIBOSOMAL PROTEIN S7"/>
    <property type="match status" value="1"/>
</dbReference>
<dbReference type="EMBL" id="JAGINF010000005">
    <property type="protein sequence ID" value="MBP2219958.1"/>
    <property type="molecule type" value="Genomic_DNA"/>
</dbReference>
<evidence type="ECO:0000313" key="16">
    <source>
        <dbReference type="EMBL" id="MBG0768963.1"/>
    </source>
</evidence>